<feature type="active site" evidence="1">
    <location>
        <position position="284"/>
    </location>
</feature>
<dbReference type="Pfam" id="PF00561">
    <property type="entry name" value="Abhydrolase_1"/>
    <property type="match status" value="1"/>
</dbReference>
<evidence type="ECO:0000256" key="1">
    <source>
        <dbReference type="PIRSR" id="PIRSR000443-1"/>
    </source>
</evidence>
<dbReference type="NCBIfam" id="NF005757">
    <property type="entry name" value="PRK07581.1"/>
    <property type="match status" value="1"/>
</dbReference>
<dbReference type="PIRSF" id="PIRSF000443">
    <property type="entry name" value="Homoser_Ac_trans"/>
    <property type="match status" value="1"/>
</dbReference>
<sequence length="340" mass="37499">MTDSHQVFEIADFPLDSGDTLAPARLAYQTYGTLNAAKSNAIVYPTAFADQHPDNEWLIGQGRALDPDRYFIIVPNLFGNGLSSSPSNTPAPHDRARFPRVSFADNVRAQHRLVTEHFGIERLCLVTGWSMAASQTYQWAISYPDMVERALPFCGAPRVSQHAFLFFEGVKAALTADAAWRGGDYDTPPETGLRAFGRGYAAWGFSQAFYWQERYRDLGFDSLGEFLTGFWEQNFLGRDANDLIAMLSTGQHSDPAATPAFGGDLTRALGAIRARLISMPAEKDLYFPPEDEQWAATHIRGAEVRVIPGIWGHLAGRGINPADVAVIDDTLRELLATPVD</sequence>
<evidence type="ECO:0000259" key="2">
    <source>
        <dbReference type="Pfam" id="PF00561"/>
    </source>
</evidence>
<dbReference type="RefSeq" id="WP_253773075.1">
    <property type="nucleotide sequence ID" value="NZ_JAMTCK010000008.1"/>
</dbReference>
<protein>
    <submittedName>
        <fullName evidence="3">Homoserine O-acetyltransferase</fullName>
    </submittedName>
</protein>
<feature type="active site" evidence="1">
    <location>
        <position position="313"/>
    </location>
</feature>
<feature type="domain" description="AB hydrolase-1" evidence="2">
    <location>
        <begin position="57"/>
        <end position="149"/>
    </location>
</feature>
<dbReference type="Proteomes" id="UP001206128">
    <property type="component" value="Unassembled WGS sequence"/>
</dbReference>
<organism evidence="3 4">
    <name type="scientific">Goodfellowiella coeruleoviolacea</name>
    <dbReference type="NCBI Taxonomy" id="334858"/>
    <lineage>
        <taxon>Bacteria</taxon>
        <taxon>Bacillati</taxon>
        <taxon>Actinomycetota</taxon>
        <taxon>Actinomycetes</taxon>
        <taxon>Pseudonocardiales</taxon>
        <taxon>Pseudonocardiaceae</taxon>
        <taxon>Goodfellowiella</taxon>
    </lineage>
</organism>
<name>A0AAE3GET8_9PSEU</name>
<dbReference type="GO" id="GO:0016747">
    <property type="term" value="F:acyltransferase activity, transferring groups other than amino-acyl groups"/>
    <property type="evidence" value="ECO:0007669"/>
    <property type="project" value="InterPro"/>
</dbReference>
<keyword evidence="4" id="KW-1185">Reference proteome</keyword>
<dbReference type="InterPro" id="IPR008220">
    <property type="entry name" value="HAT_MetX-like"/>
</dbReference>
<reference evidence="3" key="1">
    <citation type="submission" date="2022-06" db="EMBL/GenBank/DDBJ databases">
        <title>Genomic Encyclopedia of Archaeal and Bacterial Type Strains, Phase II (KMG-II): from individual species to whole genera.</title>
        <authorList>
            <person name="Goeker M."/>
        </authorList>
    </citation>
    <scope>NUCLEOTIDE SEQUENCE</scope>
    <source>
        <strain evidence="3">DSM 43935</strain>
    </source>
</reference>
<accession>A0AAE3GET8</accession>
<dbReference type="AlphaFoldDB" id="A0AAE3GET8"/>
<dbReference type="InterPro" id="IPR029058">
    <property type="entry name" value="AB_hydrolase_fold"/>
</dbReference>
<proteinExistence type="predicted"/>
<evidence type="ECO:0000313" key="3">
    <source>
        <dbReference type="EMBL" id="MCP2166825.1"/>
    </source>
</evidence>
<dbReference type="SUPFAM" id="SSF53474">
    <property type="entry name" value="alpha/beta-Hydrolases"/>
    <property type="match status" value="1"/>
</dbReference>
<gene>
    <name evidence="3" type="ORF">LX83_003697</name>
</gene>
<feature type="active site" description="Nucleophile" evidence="1">
    <location>
        <position position="130"/>
    </location>
</feature>
<dbReference type="PANTHER" id="PTHR32268">
    <property type="entry name" value="HOMOSERINE O-ACETYLTRANSFERASE"/>
    <property type="match status" value="1"/>
</dbReference>
<dbReference type="EMBL" id="JAMTCK010000008">
    <property type="protein sequence ID" value="MCP2166825.1"/>
    <property type="molecule type" value="Genomic_DNA"/>
</dbReference>
<dbReference type="Gene3D" id="3.40.50.1820">
    <property type="entry name" value="alpha/beta hydrolase"/>
    <property type="match status" value="1"/>
</dbReference>
<evidence type="ECO:0000313" key="4">
    <source>
        <dbReference type="Proteomes" id="UP001206128"/>
    </source>
</evidence>
<comment type="caution">
    <text evidence="3">The sequence shown here is derived from an EMBL/GenBank/DDBJ whole genome shotgun (WGS) entry which is preliminary data.</text>
</comment>
<dbReference type="InterPro" id="IPR000073">
    <property type="entry name" value="AB_hydrolase_1"/>
</dbReference>
<dbReference type="PANTHER" id="PTHR32268:SF15">
    <property type="entry name" value="HOMOSERINE ACETYLTRANSFERASE FAMILY PROTEIN (AFU_ORTHOLOGUE AFUA_1G15350)"/>
    <property type="match status" value="1"/>
</dbReference>